<proteinExistence type="predicted"/>
<comment type="caution">
    <text evidence="2">The sequence shown here is derived from an EMBL/GenBank/DDBJ whole genome shotgun (WGS) entry which is preliminary data.</text>
</comment>
<feature type="compositionally biased region" description="Basic and acidic residues" evidence="1">
    <location>
        <begin position="28"/>
        <end position="39"/>
    </location>
</feature>
<gene>
    <name evidence="2" type="ORF">SAV31267_007050</name>
</gene>
<reference evidence="2 3" key="1">
    <citation type="submission" date="2019-04" db="EMBL/GenBank/DDBJ databases">
        <title>Draft genome sequences of Streptomyces avermitilis ATCC 31267.</title>
        <authorList>
            <person name="Komaki H."/>
            <person name="Tamura T."/>
            <person name="Hosoyama A."/>
        </authorList>
    </citation>
    <scope>NUCLEOTIDE SEQUENCE [LARGE SCALE GENOMIC DNA]</scope>
    <source>
        <strain evidence="2 3">ATCC 31267</strain>
    </source>
</reference>
<dbReference type="Proteomes" id="UP000299211">
    <property type="component" value="Unassembled WGS sequence"/>
</dbReference>
<evidence type="ECO:0000256" key="1">
    <source>
        <dbReference type="SAM" id="MobiDB-lite"/>
    </source>
</evidence>
<evidence type="ECO:0000313" key="2">
    <source>
        <dbReference type="EMBL" id="GDY71220.1"/>
    </source>
</evidence>
<dbReference type="EMBL" id="BJHY01000001">
    <property type="protein sequence ID" value="GDY71220.1"/>
    <property type="molecule type" value="Genomic_DNA"/>
</dbReference>
<dbReference type="AlphaFoldDB" id="A0A4D4MGT7"/>
<feature type="region of interest" description="Disordered" evidence="1">
    <location>
        <begin position="28"/>
        <end position="76"/>
    </location>
</feature>
<accession>A0A4D4MGT7</accession>
<organism evidence="2 3">
    <name type="scientific">Streptomyces avermitilis</name>
    <dbReference type="NCBI Taxonomy" id="33903"/>
    <lineage>
        <taxon>Bacteria</taxon>
        <taxon>Bacillati</taxon>
        <taxon>Actinomycetota</taxon>
        <taxon>Actinomycetes</taxon>
        <taxon>Kitasatosporales</taxon>
        <taxon>Streptomycetaceae</taxon>
        <taxon>Streptomyces</taxon>
    </lineage>
</organism>
<name>A0A4D4MGT7_STRAX</name>
<protein>
    <submittedName>
        <fullName evidence="2">Uncharacterized protein</fullName>
    </submittedName>
</protein>
<evidence type="ECO:0000313" key="3">
    <source>
        <dbReference type="Proteomes" id="UP000299211"/>
    </source>
</evidence>
<sequence length="115" mass="12158">MRPVLVADGYRQGGLLRTGVIYGVAPHGRDVRDRDRHGAEGGSVGSRAPVHATTRRAQLVRRRAAAGQRDDHPDRSLLGKIAGEVAKAGVEGLPAPNAVLDEGSCFEVRSATPRS</sequence>